<dbReference type="RefSeq" id="WP_345695577.1">
    <property type="nucleotide sequence ID" value="NZ_BAABIS010000001.1"/>
</dbReference>
<evidence type="ECO:0000259" key="4">
    <source>
        <dbReference type="PROSITE" id="PS51175"/>
    </source>
</evidence>
<dbReference type="Gene3D" id="2.60.40.10">
    <property type="entry name" value="Immunoglobulins"/>
    <property type="match status" value="1"/>
</dbReference>
<dbReference type="SUPFAM" id="SSF49299">
    <property type="entry name" value="PKD domain"/>
    <property type="match status" value="1"/>
</dbReference>
<dbReference type="Pfam" id="PF07995">
    <property type="entry name" value="GSDH"/>
    <property type="match status" value="1"/>
</dbReference>
<dbReference type="InterPro" id="IPR000772">
    <property type="entry name" value="Ricin_B_lectin"/>
</dbReference>
<dbReference type="InterPro" id="IPR011042">
    <property type="entry name" value="6-blade_b-propeller_TolB-like"/>
</dbReference>
<dbReference type="InterPro" id="IPR006584">
    <property type="entry name" value="Cellulose-bd_IV"/>
</dbReference>
<evidence type="ECO:0000256" key="2">
    <source>
        <dbReference type="SAM" id="SignalP"/>
    </source>
</evidence>
<keyword evidence="6" id="KW-1185">Reference proteome</keyword>
<evidence type="ECO:0000313" key="5">
    <source>
        <dbReference type="EMBL" id="GAA4837402.1"/>
    </source>
</evidence>
<dbReference type="InterPro" id="IPR035992">
    <property type="entry name" value="Ricin_B-like_lectins"/>
</dbReference>
<dbReference type="InterPro" id="IPR029010">
    <property type="entry name" value="ThuA-like"/>
</dbReference>
<dbReference type="SUPFAM" id="SSF52317">
    <property type="entry name" value="Class I glutamine amidotransferase-like"/>
    <property type="match status" value="1"/>
</dbReference>
<comment type="caution">
    <text evidence="5">The sequence shown here is derived from an EMBL/GenBank/DDBJ whole genome shotgun (WGS) entry which is preliminary data.</text>
</comment>
<accession>A0ABP9DHP6</accession>
<dbReference type="Gene3D" id="2.120.10.30">
    <property type="entry name" value="TolB, C-terminal domain"/>
    <property type="match status" value="1"/>
</dbReference>
<dbReference type="SUPFAM" id="SSF49785">
    <property type="entry name" value="Galactose-binding domain-like"/>
    <property type="match status" value="1"/>
</dbReference>
<dbReference type="Gene3D" id="3.40.50.880">
    <property type="match status" value="1"/>
</dbReference>
<dbReference type="Gene3D" id="2.80.10.50">
    <property type="match status" value="2"/>
</dbReference>
<dbReference type="CDD" id="cd04084">
    <property type="entry name" value="CBM6_xylanase-like"/>
    <property type="match status" value="1"/>
</dbReference>
<dbReference type="SUPFAM" id="SSF50370">
    <property type="entry name" value="Ricin B-like lectins"/>
    <property type="match status" value="1"/>
</dbReference>
<dbReference type="PANTHER" id="PTHR40469">
    <property type="entry name" value="SECRETED GLYCOSYL HYDROLASE"/>
    <property type="match status" value="1"/>
</dbReference>
<feature type="chain" id="PRO_5045038948" evidence="2">
    <location>
        <begin position="27"/>
        <end position="1190"/>
    </location>
</feature>
<reference evidence="6" key="1">
    <citation type="journal article" date="2019" name="Int. J. Syst. Evol. Microbiol.">
        <title>The Global Catalogue of Microorganisms (GCM) 10K type strain sequencing project: providing services to taxonomists for standard genome sequencing and annotation.</title>
        <authorList>
            <consortium name="The Broad Institute Genomics Platform"/>
            <consortium name="The Broad Institute Genome Sequencing Center for Infectious Disease"/>
            <person name="Wu L."/>
            <person name="Ma J."/>
        </authorList>
    </citation>
    <scope>NUCLEOTIDE SEQUENCE [LARGE SCALE GENOMIC DNA]</scope>
    <source>
        <strain evidence="6">JCM 13006</strain>
    </source>
</reference>
<dbReference type="InterPro" id="IPR008979">
    <property type="entry name" value="Galactose-bd-like_sf"/>
</dbReference>
<feature type="domain" description="CBM6" evidence="4">
    <location>
        <begin position="910"/>
        <end position="1033"/>
    </location>
</feature>
<dbReference type="SMART" id="SM00458">
    <property type="entry name" value="RICIN"/>
    <property type="match status" value="1"/>
</dbReference>
<dbReference type="Pfam" id="PF03422">
    <property type="entry name" value="CBM_6"/>
    <property type="match status" value="1"/>
</dbReference>
<dbReference type="EMBL" id="BAABIS010000001">
    <property type="protein sequence ID" value="GAA4837402.1"/>
    <property type="molecule type" value="Genomic_DNA"/>
</dbReference>
<dbReference type="InterPro" id="IPR005084">
    <property type="entry name" value="CBM6"/>
</dbReference>
<dbReference type="InterPro" id="IPR022409">
    <property type="entry name" value="PKD/Chitinase_dom"/>
</dbReference>
<feature type="signal peptide" evidence="2">
    <location>
        <begin position="1"/>
        <end position="26"/>
    </location>
</feature>
<dbReference type="SMART" id="SM00606">
    <property type="entry name" value="CBD_IV"/>
    <property type="match status" value="1"/>
</dbReference>
<dbReference type="Pfam" id="PF06283">
    <property type="entry name" value="ThuA"/>
    <property type="match status" value="1"/>
</dbReference>
<evidence type="ECO:0000259" key="3">
    <source>
        <dbReference type="PROSITE" id="PS50093"/>
    </source>
</evidence>
<dbReference type="InterPro" id="IPR011041">
    <property type="entry name" value="Quinoprot_gluc/sorb_DH_b-prop"/>
</dbReference>
<keyword evidence="1 2" id="KW-0732">Signal</keyword>
<dbReference type="Gene3D" id="2.60.120.260">
    <property type="entry name" value="Galactose-binding domain-like"/>
    <property type="match status" value="1"/>
</dbReference>
<evidence type="ECO:0000313" key="6">
    <source>
        <dbReference type="Proteomes" id="UP001501752"/>
    </source>
</evidence>
<dbReference type="Pfam" id="PF14200">
    <property type="entry name" value="RicinB_lectin_2"/>
    <property type="match status" value="1"/>
</dbReference>
<gene>
    <name evidence="5" type="ORF">GCM10023235_10510</name>
</gene>
<dbReference type="SMART" id="SM00089">
    <property type="entry name" value="PKD"/>
    <property type="match status" value="1"/>
</dbReference>
<dbReference type="InterPro" id="IPR012938">
    <property type="entry name" value="Glc/Sorbosone_DH"/>
</dbReference>
<dbReference type="InterPro" id="IPR013783">
    <property type="entry name" value="Ig-like_fold"/>
</dbReference>
<dbReference type="CDD" id="cd00161">
    <property type="entry name" value="beta-trefoil_Ricin-like"/>
    <property type="match status" value="1"/>
</dbReference>
<sequence>MKRARGRWRGAVLAAALGLAGLPAITAPQAAADGQPFKVLVFTKTASGAPRHDSIAAGVQAIKQLGVDNGFDVVQSEDSSVFNTATLNGYNAVVMLQTSGMVWDTDAQRQAVQEYVRSGHGVVAVHNATDMKVESTFPWWDETVMAGAHMTTAAASQQATVKVLDKVHPSTKGLPDRWTRTDEWYNFDKDTTGSVHVLATVDETTYNAGAAKMQVLKTGADGYQVQQNHPISWCRGTDGLKVWATAMGHDAASYSDVLFKQHLLGGIKWAAGAAAGDCGATVASRFQKVTLQLQPDQPMQLDVAPGGKVFYITRPGKVHVIHTDEGAPETHDAAALNVYSGGEDGGLGLALDPNYATNRWMYITYAPKATSTVQVSRFTVKADDTLDMSSEKKIIEWPDDRTNDPAHAGGNLAFGPGGNLYIGTGDDTNPFSSNYAPIDETSGRAGWDAQRTSANTNDLRGKILRIHPEAAGNYTVPAGNLFAPGAAKTKPEIYAMGVRNAFRFSVDQKTGNLAVADYGPDAKIADPNRGPVGQVEWNLMTGPGNYGWPYCSGNNIPFNDYDFATKTSGPKFDCSAPVNNSPNNTGLTDLPPAKAPQVSYDYNPPTAFPELEWKSGNGAAPMAGPFYHYDAASTSERKFPEYYDGTSFFYEWDRGFVKEMRTDASGGLLKINPFAAKLDAHSPMDMKFGPDGAMYLIEWGHGYGTNPDAGIYRIDYVPGNRSPQVKTAASPDSGQAPLNVSFSSAGTVDPDNDTLTYRWDFGDGATATTADPSHVYTVNGNYNATLTVTDSGGKTAALSVPVTVGNTRPTLTFTEPALGSFAAVGDYVNYTLTGSDPEDGALDCSKVLVIAALGHDTHTHDGGSTHGCSGTIRMPLEGHGSEVDTFLQLSATYTDTGGLDVHAGVRLAEKERQAEYYEAQSGLKKISRDTAQAGFALGDVGSNEWFSFKPMNTAGMDTVSFRVAAPADGHGTIELHADSPTGPLMAASPVAPGKDWYTYTWAPPVRITDPGGTHPVYVVFKNPRFDIDSVAFAGAGLAVPNSPQASHTYTLTSAVSGKVMDVKGAFLDDGVPVLQYNPTGKPNQQWKLADGGNGTFTLTSVLSGKCLEVPVGAVDQAGAGLVQSTCTGAANQKWTFEPVGKETYRLVSAAGSNRCVDVPSGTTDVRQLVQWTCGSGTPATKQQWTLSKLA</sequence>
<evidence type="ECO:0000256" key="1">
    <source>
        <dbReference type="ARBA" id="ARBA00022729"/>
    </source>
</evidence>
<protein>
    <submittedName>
        <fullName evidence="5">ThuA domain-containing protein</fullName>
    </submittedName>
</protein>
<dbReference type="InterPro" id="IPR000601">
    <property type="entry name" value="PKD_dom"/>
</dbReference>
<dbReference type="PANTHER" id="PTHR40469:SF2">
    <property type="entry name" value="GALACTOSE-BINDING DOMAIN-LIKE SUPERFAMILY PROTEIN"/>
    <property type="match status" value="1"/>
</dbReference>
<dbReference type="PROSITE" id="PS50231">
    <property type="entry name" value="RICIN_B_LECTIN"/>
    <property type="match status" value="1"/>
</dbReference>
<dbReference type="PROSITE" id="PS50093">
    <property type="entry name" value="PKD"/>
    <property type="match status" value="1"/>
</dbReference>
<organism evidence="5 6">
    <name type="scientific">Kitasatospora terrestris</name>
    <dbReference type="NCBI Taxonomy" id="258051"/>
    <lineage>
        <taxon>Bacteria</taxon>
        <taxon>Bacillati</taxon>
        <taxon>Actinomycetota</taxon>
        <taxon>Actinomycetes</taxon>
        <taxon>Kitasatosporales</taxon>
        <taxon>Streptomycetaceae</taxon>
        <taxon>Kitasatospora</taxon>
    </lineage>
</organism>
<dbReference type="InterPro" id="IPR029062">
    <property type="entry name" value="Class_I_gatase-like"/>
</dbReference>
<dbReference type="CDD" id="cd00146">
    <property type="entry name" value="PKD"/>
    <property type="match status" value="1"/>
</dbReference>
<dbReference type="PROSITE" id="PS51175">
    <property type="entry name" value="CBM6"/>
    <property type="match status" value="1"/>
</dbReference>
<dbReference type="Pfam" id="PF18911">
    <property type="entry name" value="PKD_4"/>
    <property type="match status" value="1"/>
</dbReference>
<dbReference type="SUPFAM" id="SSF50952">
    <property type="entry name" value="Soluble quinoprotein glucose dehydrogenase"/>
    <property type="match status" value="1"/>
</dbReference>
<dbReference type="Proteomes" id="UP001501752">
    <property type="component" value="Unassembled WGS sequence"/>
</dbReference>
<name>A0ABP9DHP6_9ACTN</name>
<dbReference type="InterPro" id="IPR035986">
    <property type="entry name" value="PKD_dom_sf"/>
</dbReference>
<proteinExistence type="predicted"/>
<feature type="domain" description="PKD" evidence="3">
    <location>
        <begin position="723"/>
        <end position="804"/>
    </location>
</feature>